<proteinExistence type="predicted"/>
<protein>
    <submittedName>
        <fullName evidence="2">Uncharacterized protein</fullName>
    </submittedName>
</protein>
<reference evidence="2" key="1">
    <citation type="submission" date="2019-08" db="EMBL/GenBank/DDBJ databases">
        <authorList>
            <person name="Kucharzyk K."/>
            <person name="Murdoch R.W."/>
            <person name="Higgins S."/>
            <person name="Loffler F."/>
        </authorList>
    </citation>
    <scope>NUCLEOTIDE SEQUENCE</scope>
</reference>
<feature type="region of interest" description="Disordered" evidence="1">
    <location>
        <begin position="454"/>
        <end position="500"/>
    </location>
</feature>
<comment type="caution">
    <text evidence="2">The sequence shown here is derived from an EMBL/GenBank/DDBJ whole genome shotgun (WGS) entry which is preliminary data.</text>
</comment>
<evidence type="ECO:0000256" key="1">
    <source>
        <dbReference type="SAM" id="MobiDB-lite"/>
    </source>
</evidence>
<name>A0A644YJE4_9ZZZZ</name>
<evidence type="ECO:0000313" key="2">
    <source>
        <dbReference type="EMBL" id="MPM28011.1"/>
    </source>
</evidence>
<gene>
    <name evidence="2" type="ORF">SDC9_74528</name>
</gene>
<feature type="region of interest" description="Disordered" evidence="1">
    <location>
        <begin position="1"/>
        <end position="34"/>
    </location>
</feature>
<feature type="compositionally biased region" description="Low complexity" evidence="1">
    <location>
        <begin position="1"/>
        <end position="11"/>
    </location>
</feature>
<feature type="compositionally biased region" description="Basic and acidic residues" evidence="1">
    <location>
        <begin position="484"/>
        <end position="500"/>
    </location>
</feature>
<dbReference type="AlphaFoldDB" id="A0A644YJE4"/>
<organism evidence="2">
    <name type="scientific">bioreactor metagenome</name>
    <dbReference type="NCBI Taxonomy" id="1076179"/>
    <lineage>
        <taxon>unclassified sequences</taxon>
        <taxon>metagenomes</taxon>
        <taxon>ecological metagenomes</taxon>
    </lineage>
</organism>
<feature type="compositionally biased region" description="Basic residues" evidence="1">
    <location>
        <begin position="454"/>
        <end position="465"/>
    </location>
</feature>
<dbReference type="EMBL" id="VSSQ01005139">
    <property type="protein sequence ID" value="MPM28011.1"/>
    <property type="molecule type" value="Genomic_DNA"/>
</dbReference>
<accession>A0A644YJE4</accession>
<sequence>MGRTVGPSGLLVPGGGPDQLGPAPVERPAGRVGQQLGGGARVAGLLAVRPDAHLVVERGGVGHEAVRDGLALRPVLAVVLLEDAGRAEGAQVVEPLGLADLLGHRPVQDGPGPHLHPVRALGVPDPDRAVDRQVGEVREDGAMTVGHRAGDPLGAEPFTQCVVVVPLVHGPGVEAVARVHREAVGMAVLVVELAPGPLGDLLLRALTGRRQHLQRRGVRHVDVVPVGGELLGGELPVAVQHPLHHPADDDGALGVTVEHRVEVPAHVAEILLERHRVRVPVAEDQAVVLLHVRDLDQAPVLALELLGVAAAVGHRDERAVQAERPAVVGAGERLGLALIGPADPGTAVPAGVEVGADPALLVHRDDDRVLAHERLEEVTRLVELVGVGQEQPAAGEDPAHLGVVDGPVGEDRPVDQATLGIDHGRHVGDRIEPVGAAKRGVARGCSTQAVRRERVGHRGSLRRQGARTSAAGDSRAECCAATRRTGEPVRAHRHDTSQAE</sequence>